<comment type="caution">
    <text evidence="1">The sequence shown here is derived from an EMBL/GenBank/DDBJ whole genome shotgun (WGS) entry which is preliminary data.</text>
</comment>
<gene>
    <name evidence="1" type="ORF">LEP1GSC050_0529</name>
</gene>
<sequence length="328" mass="38418">MNLLEIFNSLSIPENSEKNFLFGVVVPGYPDFRIAVNSNGNPVLLLKVEINQSEKVIQLRNFRFKNFKIEHNKECKIQNNEVTEIHLFTIITFTGENIKLQNLFLKFSETLIKECYNQSEVVGFLNKYIEIFQTFSAPARKHIQGLWSELFLINNAKNPSVLLKYWHSFPEERYDFNAHNEKIEVKSTNVFRRIHTFSAEQLFFKSEELIIVASIFIKEAYDGLNIIDLIDSIASKVDGEFGLVNKLYTLVFKTLGNDLENEFLLDIRYDQNIAKTSLRFYNIRNIQKIDRQCIPREVTDVKYKSDLTEINEFKFDEMDQYGSLLNSL</sequence>
<keyword evidence="2" id="KW-1185">Reference proteome</keyword>
<evidence type="ECO:0000313" key="2">
    <source>
        <dbReference type="Proteomes" id="UP000015454"/>
    </source>
</evidence>
<dbReference type="RefSeq" id="WP_010568224.1">
    <property type="nucleotide sequence ID" value="NZ_AHMO02000007.1"/>
</dbReference>
<dbReference type="Proteomes" id="UP000015454">
    <property type="component" value="Unassembled WGS sequence"/>
</dbReference>
<dbReference type="Pfam" id="PF14390">
    <property type="entry name" value="DUF4420"/>
    <property type="match status" value="1"/>
</dbReference>
<dbReference type="EMBL" id="AHMO02000007">
    <property type="protein sequence ID" value="EQA46579.1"/>
    <property type="molecule type" value="Genomic_DNA"/>
</dbReference>
<dbReference type="STRING" id="1049789.LEP1GSC050_0529"/>
<proteinExistence type="predicted"/>
<reference evidence="1" key="1">
    <citation type="submission" date="2013-05" db="EMBL/GenBank/DDBJ databases">
        <authorList>
            <person name="Harkins D.M."/>
            <person name="Durkin A.S."/>
            <person name="Brinkac L.M."/>
            <person name="Haft D.H."/>
            <person name="Selengut J.D."/>
            <person name="Sanka R."/>
            <person name="DePew J."/>
            <person name="Purushe J."/>
            <person name="Hartskeerl R.A."/>
            <person name="Ahmed A."/>
            <person name="van der Linden H."/>
            <person name="Goris M.G.A."/>
            <person name="Vinetz J.M."/>
            <person name="Sutton G.G."/>
            <person name="Nierman W.C."/>
            <person name="Fouts D.E."/>
        </authorList>
    </citation>
    <scope>NUCLEOTIDE SEQUENCE [LARGE SCALE GENOMIC DNA]</scope>
    <source>
        <strain evidence="1">5399</strain>
    </source>
</reference>
<organism evidence="1 2">
    <name type="scientific">Leptospira broomii serovar Hurstbridge str. 5399</name>
    <dbReference type="NCBI Taxonomy" id="1049789"/>
    <lineage>
        <taxon>Bacteria</taxon>
        <taxon>Pseudomonadati</taxon>
        <taxon>Spirochaetota</taxon>
        <taxon>Spirochaetia</taxon>
        <taxon>Leptospirales</taxon>
        <taxon>Leptospiraceae</taxon>
        <taxon>Leptospira</taxon>
    </lineage>
</organism>
<accession>T0GIE4</accession>
<dbReference type="AlphaFoldDB" id="T0GIE4"/>
<name>T0GIE4_9LEPT</name>
<evidence type="ECO:0000313" key="1">
    <source>
        <dbReference type="EMBL" id="EQA46579.1"/>
    </source>
</evidence>
<dbReference type="OrthoDB" id="1403541at2"/>
<protein>
    <submittedName>
        <fullName evidence="1">PF14390 domain protein</fullName>
    </submittedName>
</protein>
<dbReference type="InterPro" id="IPR025534">
    <property type="entry name" value="DUF4420"/>
</dbReference>